<dbReference type="AlphaFoldDB" id="A0A4R1M6R3"/>
<dbReference type="PANTHER" id="PTHR43470">
    <property type="entry name" value="PHOSPHATE TRANSPORT SYSTEM PERMEASE PROTEIN PSTA-RELATED"/>
    <property type="match status" value="1"/>
</dbReference>
<dbReference type="Pfam" id="PF00528">
    <property type="entry name" value="BPD_transp_1"/>
    <property type="match status" value="1"/>
</dbReference>
<proteinExistence type="inferred from homology"/>
<dbReference type="GO" id="GO:0035435">
    <property type="term" value="P:phosphate ion transmembrane transport"/>
    <property type="evidence" value="ECO:0007669"/>
    <property type="project" value="InterPro"/>
</dbReference>
<evidence type="ECO:0000256" key="9">
    <source>
        <dbReference type="RuleBase" id="RU363043"/>
    </source>
</evidence>
<dbReference type="InterPro" id="IPR005672">
    <property type="entry name" value="Phosphate_PstA"/>
</dbReference>
<name>A0A4R1M6R3_9SPHI</name>
<evidence type="ECO:0000256" key="3">
    <source>
        <dbReference type="ARBA" id="ARBA00016864"/>
    </source>
</evidence>
<evidence type="ECO:0000256" key="6">
    <source>
        <dbReference type="ARBA" id="ARBA00022692"/>
    </source>
</evidence>
<dbReference type="InterPro" id="IPR000515">
    <property type="entry name" value="MetI-like"/>
</dbReference>
<dbReference type="CDD" id="cd06261">
    <property type="entry name" value="TM_PBP2"/>
    <property type="match status" value="1"/>
</dbReference>
<evidence type="ECO:0000256" key="7">
    <source>
        <dbReference type="ARBA" id="ARBA00022989"/>
    </source>
</evidence>
<comment type="caution">
    <text evidence="11">The sequence shown here is derived from an EMBL/GenBank/DDBJ whole genome shotgun (WGS) entry which is preliminary data.</text>
</comment>
<evidence type="ECO:0000256" key="8">
    <source>
        <dbReference type="ARBA" id="ARBA00023136"/>
    </source>
</evidence>
<evidence type="ECO:0000259" key="10">
    <source>
        <dbReference type="PROSITE" id="PS50928"/>
    </source>
</evidence>
<dbReference type="PANTHER" id="PTHR43470:SF5">
    <property type="entry name" value="PHOSPHATE TRANSPORT SYSTEM PERMEASE PROTEIN PSTA"/>
    <property type="match status" value="1"/>
</dbReference>
<dbReference type="NCBIfam" id="TIGR00974">
    <property type="entry name" value="3a0107s02c"/>
    <property type="match status" value="1"/>
</dbReference>
<feature type="transmembrane region" description="Helical" evidence="9">
    <location>
        <begin position="187"/>
        <end position="208"/>
    </location>
</feature>
<feature type="transmembrane region" description="Helical" evidence="9">
    <location>
        <begin position="105"/>
        <end position="129"/>
    </location>
</feature>
<evidence type="ECO:0000313" key="11">
    <source>
        <dbReference type="EMBL" id="TCK85373.1"/>
    </source>
</evidence>
<evidence type="ECO:0000256" key="4">
    <source>
        <dbReference type="ARBA" id="ARBA00022448"/>
    </source>
</evidence>
<organism evidence="11 12">
    <name type="scientific">Albibacterium bauzanense</name>
    <dbReference type="NCBI Taxonomy" id="653929"/>
    <lineage>
        <taxon>Bacteria</taxon>
        <taxon>Pseudomonadati</taxon>
        <taxon>Bacteroidota</taxon>
        <taxon>Sphingobacteriia</taxon>
        <taxon>Sphingobacteriales</taxon>
        <taxon>Sphingobacteriaceae</taxon>
        <taxon>Albibacterium</taxon>
    </lineage>
</organism>
<feature type="transmembrane region" description="Helical" evidence="9">
    <location>
        <begin position="135"/>
        <end position="156"/>
    </location>
</feature>
<keyword evidence="4" id="KW-0813">Transport</keyword>
<keyword evidence="8 9" id="KW-0472">Membrane</keyword>
<evidence type="ECO:0000256" key="1">
    <source>
        <dbReference type="ARBA" id="ARBA00004651"/>
    </source>
</evidence>
<dbReference type="SUPFAM" id="SSF161098">
    <property type="entry name" value="MetI-like"/>
    <property type="match status" value="1"/>
</dbReference>
<sequence>MTRKPLFSIKMKDRIFRIYAIACTAFALIMLAVLLIDITIKGASRLDWSFFTNLPSRHPEESGIYTALAGMVALLLFTLIVALPIGILAGIYLQEYGTKNRLAKFVEINISNLAGVPSVIYGILGLQVFVRMAGLGNSILAGSLTLSLLIMPIIIVSTREAIKAVPDSLRQAALGLGATKWQTIRRIVLPASFGGIMTGIILSTSRAIGETAPLIVVGALAYVPFIPEGPLDQYTSLPIQIFNWTSRPQQGFIINAAAGIIVLLLFTFILNGIAIYLRNKWYKKTNL</sequence>
<evidence type="ECO:0000256" key="2">
    <source>
        <dbReference type="ARBA" id="ARBA00007069"/>
    </source>
</evidence>
<dbReference type="PROSITE" id="PS50928">
    <property type="entry name" value="ABC_TM1"/>
    <property type="match status" value="1"/>
</dbReference>
<keyword evidence="12" id="KW-1185">Reference proteome</keyword>
<comment type="subcellular location">
    <subcellularLocation>
        <location evidence="1 9">Cell membrane</location>
        <topology evidence="1 9">Multi-pass membrane protein</topology>
    </subcellularLocation>
</comment>
<keyword evidence="5 9" id="KW-1003">Cell membrane</keyword>
<gene>
    <name evidence="11" type="ORF">C8N28_0679</name>
</gene>
<keyword evidence="6 9" id="KW-0812">Transmembrane</keyword>
<dbReference type="GO" id="GO:0005886">
    <property type="term" value="C:plasma membrane"/>
    <property type="evidence" value="ECO:0007669"/>
    <property type="project" value="UniProtKB-SubCell"/>
</dbReference>
<dbReference type="InterPro" id="IPR035906">
    <property type="entry name" value="MetI-like_sf"/>
</dbReference>
<evidence type="ECO:0000313" key="12">
    <source>
        <dbReference type="Proteomes" id="UP000294616"/>
    </source>
</evidence>
<feature type="domain" description="ABC transmembrane type-1" evidence="10">
    <location>
        <begin position="68"/>
        <end position="274"/>
    </location>
</feature>
<comment type="similarity">
    <text evidence="2 9">Belongs to the binding-protein-dependent transport system permease family. CysTW subfamily.</text>
</comment>
<keyword evidence="7 9" id="KW-1133">Transmembrane helix</keyword>
<dbReference type="EMBL" id="SMGO01000001">
    <property type="protein sequence ID" value="TCK85373.1"/>
    <property type="molecule type" value="Genomic_DNA"/>
</dbReference>
<feature type="transmembrane region" description="Helical" evidence="9">
    <location>
        <begin position="64"/>
        <end position="93"/>
    </location>
</feature>
<dbReference type="GO" id="GO:0005315">
    <property type="term" value="F:phosphate transmembrane transporter activity"/>
    <property type="evidence" value="ECO:0007669"/>
    <property type="project" value="InterPro"/>
</dbReference>
<reference evidence="11 12" key="1">
    <citation type="submission" date="2019-03" db="EMBL/GenBank/DDBJ databases">
        <title>Genomic Encyclopedia of Archaeal and Bacterial Type Strains, Phase II (KMG-II): from individual species to whole genera.</title>
        <authorList>
            <person name="Goeker M."/>
        </authorList>
    </citation>
    <scope>NUCLEOTIDE SEQUENCE [LARGE SCALE GENOMIC DNA]</scope>
    <source>
        <strain evidence="11 12">DSM 22554</strain>
    </source>
</reference>
<dbReference type="Gene3D" id="1.10.3720.10">
    <property type="entry name" value="MetI-like"/>
    <property type="match status" value="1"/>
</dbReference>
<accession>A0A4R1M6R3</accession>
<evidence type="ECO:0000256" key="5">
    <source>
        <dbReference type="ARBA" id="ARBA00022475"/>
    </source>
</evidence>
<dbReference type="OrthoDB" id="9807065at2"/>
<dbReference type="Proteomes" id="UP000294616">
    <property type="component" value="Unassembled WGS sequence"/>
</dbReference>
<feature type="transmembrane region" description="Helical" evidence="9">
    <location>
        <begin position="21"/>
        <end position="44"/>
    </location>
</feature>
<protein>
    <recommendedName>
        <fullName evidence="3 9">Phosphate transport system permease protein PstA</fullName>
    </recommendedName>
</protein>
<feature type="transmembrane region" description="Helical" evidence="9">
    <location>
        <begin position="252"/>
        <end position="277"/>
    </location>
</feature>